<dbReference type="Proteomes" id="UP000221734">
    <property type="component" value="Chromosome Kuenenia_stuttgartiensis_MBR1"/>
</dbReference>
<dbReference type="EMBL" id="CT573072">
    <property type="protein sequence ID" value="CAJ72567.1"/>
    <property type="molecule type" value="Genomic_DNA"/>
</dbReference>
<dbReference type="InterPro" id="IPR036259">
    <property type="entry name" value="MFS_trans_sf"/>
</dbReference>
<evidence type="ECO:0000256" key="4">
    <source>
        <dbReference type="ARBA" id="ARBA00023136"/>
    </source>
</evidence>
<evidence type="ECO:0000313" key="8">
    <source>
        <dbReference type="EMBL" id="QII10054.1"/>
    </source>
</evidence>
<gene>
    <name evidence="8" type="ORF">KsCSTR_06750</name>
    <name evidence="9" type="ORF">KSMBR1_1577</name>
    <name evidence="7" type="ORF">kustd1822</name>
</gene>
<reference evidence="8 11" key="5">
    <citation type="submission" date="2020-02" db="EMBL/GenBank/DDBJ databases">
        <title>Newly sequenced genome of strain CSTR1 showed variability in Candidatus Kuenenia stuttgartiensis genomes.</title>
        <authorList>
            <person name="Ding C."/>
            <person name="Adrian L."/>
        </authorList>
    </citation>
    <scope>NUCLEOTIDE SEQUENCE [LARGE SCALE GENOMIC DNA]</scope>
    <source>
        <strain evidence="8 11">CSTR1</strain>
    </source>
</reference>
<reference evidence="7" key="1">
    <citation type="journal article" date="2006" name="Nature">
        <title>Deciphering the evolution and metabolism of an anammox bacterium from a community genome.</title>
        <authorList>
            <person name="Strous M."/>
            <person name="Pelletier E."/>
            <person name="Mangenot S."/>
            <person name="Rattei T."/>
            <person name="Lehner A."/>
            <person name="Taylor M.W."/>
            <person name="Horn M."/>
            <person name="Daims H."/>
            <person name="Bartol-Mavel D."/>
            <person name="Wincker P."/>
            <person name="Barbe V."/>
            <person name="Fonknechten N."/>
            <person name="Vallenet D."/>
            <person name="Segurens B."/>
            <person name="Schenowitz-Truong C."/>
            <person name="Medigue C."/>
            <person name="Collingro A."/>
            <person name="Snel B."/>
            <person name="Dutilh B.E."/>
            <person name="OpDenCamp H.J.M."/>
            <person name="vanDerDrift C."/>
            <person name="Cirpus I."/>
            <person name="vanDePas-Schoonen K.T."/>
            <person name="Harhangi H.R."/>
            <person name="vanNiftrik L."/>
            <person name="Schmid M."/>
            <person name="Keltjens J."/>
            <person name="vanDeVossenberg J."/>
            <person name="Kartal B."/>
            <person name="Meier H."/>
            <person name="Frishman D."/>
            <person name="Huynen M.A."/>
            <person name="Mewes H."/>
            <person name="Weissenbach J."/>
            <person name="Jetten M.S.M."/>
            <person name="Wagner M."/>
            <person name="LePaslier D."/>
        </authorList>
    </citation>
    <scope>NUCLEOTIDE SEQUENCE</scope>
</reference>
<feature type="transmembrane region" description="Helical" evidence="5">
    <location>
        <begin position="228"/>
        <end position="252"/>
    </location>
</feature>
<evidence type="ECO:0000313" key="9">
    <source>
        <dbReference type="EMBL" id="SOH04076.1"/>
    </source>
</evidence>
<dbReference type="PANTHER" id="PTHR23526">
    <property type="entry name" value="INTEGRAL MEMBRANE TRANSPORT PROTEIN-RELATED"/>
    <property type="match status" value="1"/>
</dbReference>
<dbReference type="Gene3D" id="1.20.1250.20">
    <property type="entry name" value="MFS general substrate transporter like domains"/>
    <property type="match status" value="2"/>
</dbReference>
<keyword evidence="3 5" id="KW-1133">Transmembrane helix</keyword>
<proteinExistence type="predicted"/>
<accession>Q1PZR1</accession>
<evidence type="ECO:0000256" key="5">
    <source>
        <dbReference type="SAM" id="Phobius"/>
    </source>
</evidence>
<feature type="transmembrane region" description="Helical" evidence="5">
    <location>
        <begin position="79"/>
        <end position="100"/>
    </location>
</feature>
<name>Q1PZR1_KUEST</name>
<dbReference type="PANTHER" id="PTHR23526:SF2">
    <property type="entry name" value="MAJOR FACILITATOR SUPERFAMILY (MFS) PROFILE DOMAIN-CONTAINING PROTEIN"/>
    <property type="match status" value="1"/>
</dbReference>
<keyword evidence="2 5" id="KW-0812">Transmembrane</keyword>
<dbReference type="EMBL" id="LT934425">
    <property type="protein sequence ID" value="SOH04076.1"/>
    <property type="molecule type" value="Genomic_DNA"/>
</dbReference>
<dbReference type="GO" id="GO:0016020">
    <property type="term" value="C:membrane"/>
    <property type="evidence" value="ECO:0007669"/>
    <property type="project" value="UniProtKB-SubCell"/>
</dbReference>
<reference evidence="9" key="3">
    <citation type="submission" date="2017-10" db="EMBL/GenBank/DDBJ databases">
        <authorList>
            <person name="Banno H."/>
            <person name="Chua N.-H."/>
        </authorList>
    </citation>
    <scope>NUCLEOTIDE SEQUENCE [LARGE SCALE GENOMIC DNA]</scope>
    <source>
        <strain evidence="9">Kuenenia_mbr1_ru-nijmegen</strain>
    </source>
</reference>
<evidence type="ECO:0000313" key="11">
    <source>
        <dbReference type="Proteomes" id="UP000501926"/>
    </source>
</evidence>
<dbReference type="KEGG" id="kst:KSMBR1_1577"/>
<feature type="transmembrane region" description="Helical" evidence="5">
    <location>
        <begin position="291"/>
        <end position="308"/>
    </location>
</feature>
<feature type="transmembrane region" description="Helical" evidence="5">
    <location>
        <begin position="150"/>
        <end position="169"/>
    </location>
</feature>
<dbReference type="Proteomes" id="UP000501926">
    <property type="component" value="Chromosome"/>
</dbReference>
<protein>
    <submittedName>
        <fullName evidence="8">Major Facilitator Superfamily protein</fullName>
    </submittedName>
</protein>
<dbReference type="PROSITE" id="PS00217">
    <property type="entry name" value="SUGAR_TRANSPORT_2"/>
    <property type="match status" value="1"/>
</dbReference>
<dbReference type="OrthoDB" id="9772882at2"/>
<evidence type="ECO:0000256" key="2">
    <source>
        <dbReference type="ARBA" id="ARBA00022692"/>
    </source>
</evidence>
<dbReference type="Pfam" id="PF07690">
    <property type="entry name" value="MFS_1"/>
    <property type="match status" value="2"/>
</dbReference>
<keyword evidence="4 5" id="KW-0472">Membrane</keyword>
<feature type="transmembrane region" description="Helical" evidence="5">
    <location>
        <begin position="314"/>
        <end position="338"/>
    </location>
</feature>
<dbReference type="InterPro" id="IPR052528">
    <property type="entry name" value="Sugar_transport-like"/>
</dbReference>
<feature type="domain" description="Major facilitator superfamily (MFS) profile" evidence="6">
    <location>
        <begin position="222"/>
        <end position="417"/>
    </location>
</feature>
<evidence type="ECO:0000259" key="6">
    <source>
        <dbReference type="PROSITE" id="PS50850"/>
    </source>
</evidence>
<dbReference type="RefSeq" id="WP_099324818.1">
    <property type="nucleotide sequence ID" value="NZ_CP049055.1"/>
</dbReference>
<keyword evidence="10" id="KW-1185">Reference proteome</keyword>
<feature type="transmembrane region" description="Helical" evidence="5">
    <location>
        <begin position="350"/>
        <end position="373"/>
    </location>
</feature>
<evidence type="ECO:0000256" key="3">
    <source>
        <dbReference type="ARBA" id="ARBA00022989"/>
    </source>
</evidence>
<dbReference type="InterPro" id="IPR020846">
    <property type="entry name" value="MFS_dom"/>
</dbReference>
<evidence type="ECO:0000256" key="1">
    <source>
        <dbReference type="ARBA" id="ARBA00004141"/>
    </source>
</evidence>
<dbReference type="InterPro" id="IPR011701">
    <property type="entry name" value="MFS"/>
</dbReference>
<dbReference type="InterPro" id="IPR005829">
    <property type="entry name" value="Sugar_transporter_CS"/>
</dbReference>
<evidence type="ECO:0000313" key="7">
    <source>
        <dbReference type="EMBL" id="CAJ72567.1"/>
    </source>
</evidence>
<dbReference type="GO" id="GO:0022857">
    <property type="term" value="F:transmembrane transporter activity"/>
    <property type="evidence" value="ECO:0007669"/>
    <property type="project" value="InterPro"/>
</dbReference>
<dbReference type="EMBL" id="CP049055">
    <property type="protein sequence ID" value="QII10054.1"/>
    <property type="molecule type" value="Genomic_DNA"/>
</dbReference>
<reference evidence="7" key="2">
    <citation type="submission" date="2006-01" db="EMBL/GenBank/DDBJ databases">
        <authorList>
            <person name="Genoscope"/>
        </authorList>
    </citation>
    <scope>NUCLEOTIDE SEQUENCE</scope>
</reference>
<evidence type="ECO:0000313" key="10">
    <source>
        <dbReference type="Proteomes" id="UP000221734"/>
    </source>
</evidence>
<dbReference type="PROSITE" id="PS50850">
    <property type="entry name" value="MFS"/>
    <property type="match status" value="1"/>
</dbReference>
<feature type="transmembrane region" description="Helical" evidence="5">
    <location>
        <begin position="175"/>
        <end position="196"/>
    </location>
</feature>
<dbReference type="AlphaFoldDB" id="Q1PZR1"/>
<feature type="transmembrane region" description="Helical" evidence="5">
    <location>
        <begin position="258"/>
        <end position="279"/>
    </location>
</feature>
<reference evidence="10" key="4">
    <citation type="submission" date="2017-10" db="EMBL/GenBank/DDBJ databases">
        <authorList>
            <person name="Frank J."/>
        </authorList>
    </citation>
    <scope>NUCLEOTIDE SEQUENCE [LARGE SCALE GENOMIC DNA]</scope>
</reference>
<feature type="transmembrane region" description="Helical" evidence="5">
    <location>
        <begin position="379"/>
        <end position="402"/>
    </location>
</feature>
<comment type="subcellular location">
    <subcellularLocation>
        <location evidence="1">Membrane</location>
        <topology evidence="1">Multi-pass membrane protein</topology>
    </subcellularLocation>
</comment>
<dbReference type="SUPFAM" id="SSF103473">
    <property type="entry name" value="MFS general substrate transporter"/>
    <property type="match status" value="1"/>
</dbReference>
<organism evidence="7">
    <name type="scientific">Kuenenia stuttgartiensis</name>
    <dbReference type="NCBI Taxonomy" id="174633"/>
    <lineage>
        <taxon>Bacteria</taxon>
        <taxon>Pseudomonadati</taxon>
        <taxon>Planctomycetota</taxon>
        <taxon>Candidatus Brocadiia</taxon>
        <taxon>Candidatus Brocadiales</taxon>
        <taxon>Candidatus Brocadiaceae</taxon>
        <taxon>Candidatus Kuenenia</taxon>
    </lineage>
</organism>
<sequence>MNRQERNAVRKSLNVSIRDGIAAAATSGFGNNYVNPFAVALGGTNIQIGVLNSIIHFIPALMQLKAADITEYFGSRKKIIVISVLLQASMLIPIASIPFFPKHFRMIALICFCTFYMSFESLATPAWGSLMANLVPKKRLGRYFSRRSRIVSLVTLVTTFLAGFLLDVFNNPSLTGFTIIFLLAMISRYISCYFLSRMYEPPLEIKREHYFSFVDFLKRLNIGNFGKYVLFQSSFNLSVHIASPFFAVYMLRNLGFSYLTYTIVITVVPLAAILSMSYWGRYADTAGNRKVLTLCSFIISSLPAWWLISHDVFFLIGIQALSGFFWGGFNLCSSNFIYESAIPEKRTRCISYFNTINGFAICLGNLLGGFLAVHLPPVFGHRLLAVFAISAFLRFLAAFVLLRRVKAAGNAILCQKV</sequence>
<feature type="transmembrane region" description="Helical" evidence="5">
    <location>
        <begin position="106"/>
        <end position="130"/>
    </location>
</feature>